<dbReference type="EMBL" id="JAPNOA010000013">
    <property type="protein sequence ID" value="MCY0964142.1"/>
    <property type="molecule type" value="Genomic_DNA"/>
</dbReference>
<reference evidence="6" key="1">
    <citation type="submission" date="2022-11" db="EMBL/GenBank/DDBJ databases">
        <title>Parathalassolutuus dongxingensis gen. nov., sp. nov., a novel member of family Oceanospirillaceae isolated from a coastal shrimp pond in Guangxi, China.</title>
        <authorList>
            <person name="Chen H."/>
        </authorList>
    </citation>
    <scope>NUCLEOTIDE SEQUENCE</scope>
    <source>
        <strain evidence="6">G-43</strain>
    </source>
</reference>
<dbReference type="InterPro" id="IPR005234">
    <property type="entry name" value="ScpB_csome_segregation"/>
</dbReference>
<dbReference type="InterPro" id="IPR036388">
    <property type="entry name" value="WH-like_DNA-bd_sf"/>
</dbReference>
<feature type="region of interest" description="Disordered" evidence="5">
    <location>
        <begin position="183"/>
        <end position="203"/>
    </location>
</feature>
<evidence type="ECO:0000256" key="4">
    <source>
        <dbReference type="ARBA" id="ARBA00023306"/>
    </source>
</evidence>
<feature type="region of interest" description="Disordered" evidence="5">
    <location>
        <begin position="237"/>
        <end position="288"/>
    </location>
</feature>
<evidence type="ECO:0000256" key="1">
    <source>
        <dbReference type="ARBA" id="ARBA00022490"/>
    </source>
</evidence>
<dbReference type="PANTHER" id="PTHR34298">
    <property type="entry name" value="SEGREGATION AND CONDENSATION PROTEIN B"/>
    <property type="match status" value="1"/>
</dbReference>
<organism evidence="6 7">
    <name type="scientific">Parathalassolituus penaei</name>
    <dbReference type="NCBI Taxonomy" id="2997323"/>
    <lineage>
        <taxon>Bacteria</taxon>
        <taxon>Pseudomonadati</taxon>
        <taxon>Pseudomonadota</taxon>
        <taxon>Gammaproteobacteria</taxon>
        <taxon>Oceanospirillales</taxon>
        <taxon>Oceanospirillaceae</taxon>
        <taxon>Parathalassolituus</taxon>
    </lineage>
</organism>
<dbReference type="InterPro" id="IPR036390">
    <property type="entry name" value="WH_DNA-bd_sf"/>
</dbReference>
<dbReference type="SUPFAM" id="SSF46785">
    <property type="entry name" value="Winged helix' DNA-binding domain"/>
    <property type="match status" value="2"/>
</dbReference>
<evidence type="ECO:0000313" key="7">
    <source>
        <dbReference type="Proteomes" id="UP001150830"/>
    </source>
</evidence>
<proteinExistence type="predicted"/>
<keyword evidence="1" id="KW-0963">Cytoplasm</keyword>
<dbReference type="RefSeq" id="WP_283172361.1">
    <property type="nucleotide sequence ID" value="NZ_JAPNOA010000013.1"/>
</dbReference>
<feature type="compositionally biased region" description="Polar residues" evidence="5">
    <location>
        <begin position="264"/>
        <end position="278"/>
    </location>
</feature>
<sequence>MNPTALKHILESALLAHGGPLSVERLQSLFEEDEQPSRRQIEDAAKALATDLEGRGIELVQVASGYRLQVRQAFMPWVSRLWDEKAPRYSRALLETLALIAYRQPITRGDIEDVRGVTVSSGIIRTLLDREWIRVVGYKDVPGRPALFATTPIFLDYFGLKSLDELPTLLAIRDLDDQERKERLGDDANARQTPTEDYQFDNQDEVARRGAEVLAATADDLEQAQALVEQVERNLFGQNEERPDDPDSSSGSTAFGDLLRRLQTPRSASDNPGASTADDSPKPEEPES</sequence>
<evidence type="ECO:0000256" key="2">
    <source>
        <dbReference type="ARBA" id="ARBA00022618"/>
    </source>
</evidence>
<gene>
    <name evidence="6" type="primary">scpB</name>
    <name evidence="6" type="ORF">OUO13_03005</name>
</gene>
<protein>
    <submittedName>
        <fullName evidence="6">SMC-Scp complex subunit ScpB</fullName>
    </submittedName>
</protein>
<dbReference type="Pfam" id="PF04079">
    <property type="entry name" value="SMC_ScpB"/>
    <property type="match status" value="1"/>
</dbReference>
<dbReference type="NCBIfam" id="TIGR00281">
    <property type="entry name" value="SMC-Scp complex subunit ScpB"/>
    <property type="match status" value="1"/>
</dbReference>
<dbReference type="PANTHER" id="PTHR34298:SF2">
    <property type="entry name" value="SEGREGATION AND CONDENSATION PROTEIN B"/>
    <property type="match status" value="1"/>
</dbReference>
<comment type="caution">
    <text evidence="6">The sequence shown here is derived from an EMBL/GenBank/DDBJ whole genome shotgun (WGS) entry which is preliminary data.</text>
</comment>
<evidence type="ECO:0000256" key="5">
    <source>
        <dbReference type="SAM" id="MobiDB-lite"/>
    </source>
</evidence>
<dbReference type="GO" id="GO:0051301">
    <property type="term" value="P:cell division"/>
    <property type="evidence" value="ECO:0007669"/>
    <property type="project" value="UniProtKB-KW"/>
</dbReference>
<accession>A0A9X3EAS4</accession>
<evidence type="ECO:0000313" key="6">
    <source>
        <dbReference type="EMBL" id="MCY0964142.1"/>
    </source>
</evidence>
<keyword evidence="4" id="KW-0131">Cell cycle</keyword>
<keyword evidence="3" id="KW-0159">Chromosome partition</keyword>
<feature type="compositionally biased region" description="Basic and acidic residues" evidence="5">
    <location>
        <begin position="279"/>
        <end position="288"/>
    </location>
</feature>
<dbReference type="Gene3D" id="1.10.10.10">
    <property type="entry name" value="Winged helix-like DNA-binding domain superfamily/Winged helix DNA-binding domain"/>
    <property type="match status" value="2"/>
</dbReference>
<keyword evidence="7" id="KW-1185">Reference proteome</keyword>
<dbReference type="Proteomes" id="UP001150830">
    <property type="component" value="Unassembled WGS sequence"/>
</dbReference>
<keyword evidence="2" id="KW-0132">Cell division</keyword>
<dbReference type="AlphaFoldDB" id="A0A9X3EAS4"/>
<dbReference type="GO" id="GO:0051304">
    <property type="term" value="P:chromosome separation"/>
    <property type="evidence" value="ECO:0007669"/>
    <property type="project" value="InterPro"/>
</dbReference>
<evidence type="ECO:0000256" key="3">
    <source>
        <dbReference type="ARBA" id="ARBA00022829"/>
    </source>
</evidence>
<name>A0A9X3EAS4_9GAMM</name>